<gene>
    <name evidence="2" type="ORF">IFK94_04985</name>
</gene>
<dbReference type="PANTHER" id="PTHR12558:SF13">
    <property type="entry name" value="CELL DIVISION CYCLE PROTEIN 27 HOMOLOG"/>
    <property type="match status" value="1"/>
</dbReference>
<reference evidence="2 3" key="1">
    <citation type="submission" date="2020-08" db="EMBL/GenBank/DDBJ databases">
        <title>Acidobacteriota in marine sediments use diverse sulfur dissimilation pathways.</title>
        <authorList>
            <person name="Wasmund K."/>
        </authorList>
    </citation>
    <scope>NUCLEOTIDE SEQUENCE [LARGE SCALE GENOMIC DNA]</scope>
    <source>
        <strain evidence="2">MAG AM4</strain>
    </source>
</reference>
<dbReference type="SUPFAM" id="SSF48452">
    <property type="entry name" value="TPR-like"/>
    <property type="match status" value="2"/>
</dbReference>
<keyword evidence="1" id="KW-1133">Transmembrane helix</keyword>
<sequence>MRVRTFLILVLLVLALLAASTFFSRNQEILSADFQYWEGATLTVGQTLLLFFLAGILITFTVGLARQFGVMMEKRRQRRASRKMDEIEEEYGRALVAVLEGREDDALGHFRAVLERDSRHFNTLLKLGEVLRSGGRQNEAIEYHRKAHHLREEDTRPLYALVEDYEAKGDMDRARAVLGKIIGLNKHSVAAWRKLRELHAKEGHWDKALEAQKQVEKYAGGSDPGRPADERFGKGIRFQIGADALAKGEAKEALAVFRKILKEDSGFLPAHIDLGRALVHMGQDSEAVQAWYNGFELTGSPIFLTTLEEYYLGNEQPLGAIEALKHCIGLVRKDTVPRFYLGKLYFRLEMLDDALAVLSSLHGRASYAPNLHYLLGRIHERRNNQGEAASEYRKVIKEMELIQLEYICRNCNETVMEWTSRCPSCRTWNQIEVNFMEEISLEELGLSPAPIYSD</sequence>
<protein>
    <submittedName>
        <fullName evidence="2">Tetratricopeptide repeat protein</fullName>
    </submittedName>
</protein>
<dbReference type="AlphaFoldDB" id="A0A8J6Y083"/>
<dbReference type="Pfam" id="PF13432">
    <property type="entry name" value="TPR_16"/>
    <property type="match status" value="2"/>
</dbReference>
<dbReference type="SMART" id="SM00028">
    <property type="entry name" value="TPR"/>
    <property type="match status" value="5"/>
</dbReference>
<comment type="caution">
    <text evidence="2">The sequence shown here is derived from an EMBL/GenBank/DDBJ whole genome shotgun (WGS) entry which is preliminary data.</text>
</comment>
<organism evidence="2 3">
    <name type="scientific">Candidatus Polarisedimenticola svalbardensis</name>
    <dbReference type="NCBI Taxonomy" id="2886004"/>
    <lineage>
        <taxon>Bacteria</taxon>
        <taxon>Pseudomonadati</taxon>
        <taxon>Acidobacteriota</taxon>
        <taxon>Candidatus Polarisedimenticolia</taxon>
        <taxon>Candidatus Polarisedimenticolales</taxon>
        <taxon>Candidatus Polarisedimenticolaceae</taxon>
        <taxon>Candidatus Polarisedimenticola</taxon>
    </lineage>
</organism>
<keyword evidence="1" id="KW-0812">Transmembrane</keyword>
<dbReference type="InterPro" id="IPR019734">
    <property type="entry name" value="TPR_rpt"/>
</dbReference>
<proteinExistence type="predicted"/>
<accession>A0A8J6Y083</accession>
<evidence type="ECO:0000313" key="2">
    <source>
        <dbReference type="EMBL" id="MBD3867464.1"/>
    </source>
</evidence>
<keyword evidence="1" id="KW-0472">Membrane</keyword>
<dbReference type="PANTHER" id="PTHR12558">
    <property type="entry name" value="CELL DIVISION CYCLE 16,23,27"/>
    <property type="match status" value="1"/>
</dbReference>
<dbReference type="InterPro" id="IPR011990">
    <property type="entry name" value="TPR-like_helical_dom_sf"/>
</dbReference>
<feature type="transmembrane region" description="Helical" evidence="1">
    <location>
        <begin position="48"/>
        <end position="69"/>
    </location>
</feature>
<evidence type="ECO:0000313" key="3">
    <source>
        <dbReference type="Proteomes" id="UP000648239"/>
    </source>
</evidence>
<dbReference type="Gene3D" id="1.25.40.10">
    <property type="entry name" value="Tetratricopeptide repeat domain"/>
    <property type="match status" value="2"/>
</dbReference>
<dbReference type="Pfam" id="PF14559">
    <property type="entry name" value="TPR_19"/>
    <property type="match status" value="1"/>
</dbReference>
<name>A0A8J6Y083_9BACT</name>
<dbReference type="EMBL" id="JACXWD010000010">
    <property type="protein sequence ID" value="MBD3867464.1"/>
    <property type="molecule type" value="Genomic_DNA"/>
</dbReference>
<dbReference type="Proteomes" id="UP000648239">
    <property type="component" value="Unassembled WGS sequence"/>
</dbReference>
<evidence type="ECO:0000256" key="1">
    <source>
        <dbReference type="SAM" id="Phobius"/>
    </source>
</evidence>